<dbReference type="GO" id="GO:0046052">
    <property type="term" value="P:UTP catabolic process"/>
    <property type="evidence" value="ECO:0007669"/>
    <property type="project" value="TreeGrafter"/>
</dbReference>
<dbReference type="AlphaFoldDB" id="A0A7C9INB3"/>
<dbReference type="InterPro" id="IPR011551">
    <property type="entry name" value="NTP_PyrPHydrolase_MazG"/>
</dbReference>
<dbReference type="GO" id="GO:0046076">
    <property type="term" value="P:dTTP catabolic process"/>
    <property type="evidence" value="ECO:0007669"/>
    <property type="project" value="TreeGrafter"/>
</dbReference>
<dbReference type="CDD" id="cd11528">
    <property type="entry name" value="NTP-PPase_MazG_Nterm"/>
    <property type="match status" value="1"/>
</dbReference>
<dbReference type="Proteomes" id="UP000482487">
    <property type="component" value="Unassembled WGS sequence"/>
</dbReference>
<dbReference type="NCBIfam" id="NF007113">
    <property type="entry name" value="PRK09562.1"/>
    <property type="match status" value="1"/>
</dbReference>
<dbReference type="GO" id="GO:0046047">
    <property type="term" value="P:TTP catabolic process"/>
    <property type="evidence" value="ECO:0007669"/>
    <property type="project" value="TreeGrafter"/>
</dbReference>
<keyword evidence="2" id="KW-0378">Hydrolase</keyword>
<organism evidence="2 3">
    <name type="scientific">Solidesulfovibrio aerotolerans</name>
    <dbReference type="NCBI Taxonomy" id="295255"/>
    <lineage>
        <taxon>Bacteria</taxon>
        <taxon>Pseudomonadati</taxon>
        <taxon>Thermodesulfobacteriota</taxon>
        <taxon>Desulfovibrionia</taxon>
        <taxon>Desulfovibrionales</taxon>
        <taxon>Desulfovibrionaceae</taxon>
        <taxon>Solidesulfovibrio</taxon>
    </lineage>
</organism>
<dbReference type="RefSeq" id="WP_160962784.1">
    <property type="nucleotide sequence ID" value="NZ_WVUD01000037.1"/>
</dbReference>
<evidence type="ECO:0000313" key="3">
    <source>
        <dbReference type="Proteomes" id="UP000482487"/>
    </source>
</evidence>
<keyword evidence="3" id="KW-1185">Reference proteome</keyword>
<dbReference type="InterPro" id="IPR004518">
    <property type="entry name" value="MazG-like_dom"/>
</dbReference>
<evidence type="ECO:0000313" key="2">
    <source>
        <dbReference type="EMBL" id="MYL84604.1"/>
    </source>
</evidence>
<dbReference type="OrthoDB" id="9808939at2"/>
<dbReference type="GO" id="GO:0047429">
    <property type="term" value="F:nucleoside triphosphate diphosphatase activity"/>
    <property type="evidence" value="ECO:0007669"/>
    <property type="project" value="UniProtKB-EC"/>
</dbReference>
<sequence>MSDIDRDTTTAAALAGLQDVINALLGPEGCPWDKGQTPETLCDYIIEESFELVDCIRSGDIPGTAEELGDVLFLLLFVATLYSQRGDFTLAEAFDTAAAKMIRRHPHVFADCKIKDREELLRNWERIKRTEKGEKTGLFASLPKGLPPLLKAYRVHSKAARAGFTWESDAAMQAHLLAEKAEFEAAVAAGDDTAMAEEFGDYLFSLTEYGRRLGLKANACLDGAVNKFLFRYKAMEKLAAARGLDLDALDMDAKNALWEAVKAGG</sequence>
<dbReference type="GO" id="GO:0006203">
    <property type="term" value="P:dGTP catabolic process"/>
    <property type="evidence" value="ECO:0007669"/>
    <property type="project" value="TreeGrafter"/>
</dbReference>
<dbReference type="InterPro" id="IPR048011">
    <property type="entry name" value="NTP-PPase_MazG-like_C"/>
</dbReference>
<accession>A0A7C9INB3</accession>
<name>A0A7C9INB3_9BACT</name>
<evidence type="ECO:0000259" key="1">
    <source>
        <dbReference type="Pfam" id="PF03819"/>
    </source>
</evidence>
<gene>
    <name evidence="2" type="primary">mazG</name>
    <name evidence="2" type="ORF">GTA51_15900</name>
</gene>
<dbReference type="EC" id="3.6.1.9" evidence="2"/>
<dbReference type="PANTHER" id="PTHR30522">
    <property type="entry name" value="NUCLEOSIDE TRIPHOSPHATE PYROPHOSPHOHYDROLASE"/>
    <property type="match status" value="1"/>
</dbReference>
<dbReference type="SUPFAM" id="SSF101386">
    <property type="entry name" value="all-alpha NTP pyrophosphatases"/>
    <property type="match status" value="2"/>
</dbReference>
<dbReference type="EMBL" id="WVUD01000037">
    <property type="protein sequence ID" value="MYL84604.1"/>
    <property type="molecule type" value="Genomic_DNA"/>
</dbReference>
<dbReference type="NCBIfam" id="TIGR00444">
    <property type="entry name" value="mazG"/>
    <property type="match status" value="1"/>
</dbReference>
<dbReference type="GO" id="GO:0046061">
    <property type="term" value="P:dATP catabolic process"/>
    <property type="evidence" value="ECO:0007669"/>
    <property type="project" value="TreeGrafter"/>
</dbReference>
<feature type="domain" description="NTP pyrophosphohydrolase MazG-like" evidence="1">
    <location>
        <begin position="36"/>
        <end position="109"/>
    </location>
</feature>
<dbReference type="Pfam" id="PF03819">
    <property type="entry name" value="MazG"/>
    <property type="match status" value="1"/>
</dbReference>
<dbReference type="GO" id="GO:0046081">
    <property type="term" value="P:dUTP catabolic process"/>
    <property type="evidence" value="ECO:0007669"/>
    <property type="project" value="TreeGrafter"/>
</dbReference>
<dbReference type="PANTHER" id="PTHR30522:SF0">
    <property type="entry name" value="NUCLEOSIDE TRIPHOSPHATE PYROPHOSPHOHYDROLASE"/>
    <property type="match status" value="1"/>
</dbReference>
<dbReference type="InterPro" id="IPR048015">
    <property type="entry name" value="NTP-PPase_MazG-like_N"/>
</dbReference>
<proteinExistence type="predicted"/>
<dbReference type="Gene3D" id="1.10.287.1080">
    <property type="entry name" value="MazG-like"/>
    <property type="match status" value="2"/>
</dbReference>
<dbReference type="CDD" id="cd11529">
    <property type="entry name" value="NTP-PPase_MazG_Cterm"/>
    <property type="match status" value="1"/>
</dbReference>
<protein>
    <submittedName>
        <fullName evidence="2">Nucleoside triphosphate pyrophosphohydrolase</fullName>
        <ecNumber evidence="2">3.6.1.9</ecNumber>
    </submittedName>
</protein>
<reference evidence="2 3" key="1">
    <citation type="submission" date="2020-01" db="EMBL/GenBank/DDBJ databases">
        <title>Genome sequence of Desulfovibrio aerotolerans DSM 16695(T).</title>
        <authorList>
            <person name="Karnachuk O."/>
            <person name="Avakyan M."/>
            <person name="Mardanov A."/>
            <person name="Kadnikov V."/>
            <person name="Ravin N."/>
        </authorList>
    </citation>
    <scope>NUCLEOTIDE SEQUENCE [LARGE SCALE GENOMIC DNA]</scope>
    <source>
        <strain evidence="2 3">DSM 16695</strain>
    </source>
</reference>
<comment type="caution">
    <text evidence="2">The sequence shown here is derived from an EMBL/GenBank/DDBJ whole genome shotgun (WGS) entry which is preliminary data.</text>
</comment>